<comment type="similarity">
    <text evidence="2 14">Belongs to the LuxS family.</text>
</comment>
<reference evidence="16 18" key="1">
    <citation type="submission" date="2016-10" db="EMBL/GenBank/DDBJ databases">
        <authorList>
            <person name="Varghese N."/>
            <person name="Submissions S."/>
        </authorList>
    </citation>
    <scope>NUCLEOTIDE SEQUENCE [LARGE SCALE GENOMIC DNA]</scope>
    <source>
        <strain evidence="16 18">NLAE-zl-C224</strain>
    </source>
</reference>
<reference evidence="17 19" key="2">
    <citation type="submission" date="2018-06" db="EMBL/GenBank/DDBJ databases">
        <authorList>
            <consortium name="Pathogen Informatics"/>
            <person name="Doyle S."/>
        </authorList>
    </citation>
    <scope>NUCLEOTIDE SEQUENCE [LARGE SCALE GENOMIC DNA]</scope>
    <source>
        <strain evidence="17 19">NCTC13028</strain>
    </source>
</reference>
<feature type="binding site" evidence="14">
    <location>
        <position position="121"/>
    </location>
    <ligand>
        <name>Fe cation</name>
        <dbReference type="ChEBI" id="CHEBI:24875"/>
    </ligand>
</feature>
<comment type="subunit">
    <text evidence="3 14">Homodimer.</text>
</comment>
<evidence type="ECO:0000256" key="7">
    <source>
        <dbReference type="ARBA" id="ARBA00022723"/>
    </source>
</evidence>
<comment type="catalytic activity">
    <reaction evidence="1 14">
        <text>S-(5-deoxy-D-ribos-5-yl)-L-homocysteine = (S)-4,5-dihydroxypentane-2,3-dione + L-homocysteine</text>
        <dbReference type="Rhea" id="RHEA:17753"/>
        <dbReference type="ChEBI" id="CHEBI:29484"/>
        <dbReference type="ChEBI" id="CHEBI:58195"/>
        <dbReference type="ChEBI" id="CHEBI:58199"/>
        <dbReference type="EC" id="4.4.1.21"/>
    </reaction>
</comment>
<keyword evidence="10 14" id="KW-0456">Lyase</keyword>
<reference evidence="15 20" key="3">
    <citation type="submission" date="2020-05" db="EMBL/GenBank/DDBJ databases">
        <title>Draft genome sequence of Clostridium cochlearium strain AGROS13 isolated from a sheep dairy farm in New Zealand.</title>
        <authorList>
            <person name="Gupta T.B."/>
            <person name="Jauregui R."/>
            <person name="Risson A.N."/>
            <person name="Brightwell G."/>
            <person name="Maclean P."/>
        </authorList>
    </citation>
    <scope>NUCLEOTIDE SEQUENCE [LARGE SCALE GENOMIC DNA]</scope>
    <source>
        <strain evidence="15 20">AGROS13</strain>
    </source>
</reference>
<proteinExistence type="inferred from homology"/>
<keyword evidence="8 14" id="KW-0071">Autoinducer synthesis</keyword>
<evidence type="ECO:0000256" key="4">
    <source>
        <dbReference type="ARBA" id="ARBA00012240"/>
    </source>
</evidence>
<dbReference type="Proteomes" id="UP000250223">
    <property type="component" value="Unassembled WGS sequence"/>
</dbReference>
<organism evidence="17 19">
    <name type="scientific">Clostridium cochlearium</name>
    <dbReference type="NCBI Taxonomy" id="1494"/>
    <lineage>
        <taxon>Bacteria</taxon>
        <taxon>Bacillati</taxon>
        <taxon>Bacillota</taxon>
        <taxon>Clostridia</taxon>
        <taxon>Eubacteriales</taxon>
        <taxon>Clostridiaceae</taxon>
        <taxon>Clostridium</taxon>
    </lineage>
</organism>
<gene>
    <name evidence="14 17" type="primary">luxS</name>
    <name evidence="15" type="ORF">HMJ28_00865</name>
    <name evidence="17" type="ORF">NCTC13028_00298</name>
    <name evidence="16" type="ORF">SAMN05216497_1366</name>
</gene>
<dbReference type="GO" id="GO:0009372">
    <property type="term" value="P:quorum sensing"/>
    <property type="evidence" value="ECO:0007669"/>
    <property type="project" value="UniProtKB-UniRule"/>
</dbReference>
<dbReference type="InterPro" id="IPR037005">
    <property type="entry name" value="LuxS_sf"/>
</dbReference>
<dbReference type="PIRSF" id="PIRSF006160">
    <property type="entry name" value="AI2"/>
    <property type="match status" value="1"/>
</dbReference>
<evidence type="ECO:0000313" key="17">
    <source>
        <dbReference type="EMBL" id="SQB33305.1"/>
    </source>
</evidence>
<evidence type="ECO:0000256" key="3">
    <source>
        <dbReference type="ARBA" id="ARBA00011738"/>
    </source>
</evidence>
<evidence type="ECO:0000256" key="14">
    <source>
        <dbReference type="HAMAP-Rule" id="MF_00091"/>
    </source>
</evidence>
<dbReference type="HAMAP" id="MF_00091">
    <property type="entry name" value="LuxS"/>
    <property type="match status" value="1"/>
</dbReference>
<evidence type="ECO:0000313" key="19">
    <source>
        <dbReference type="Proteomes" id="UP000250223"/>
    </source>
</evidence>
<dbReference type="Proteomes" id="UP000528432">
    <property type="component" value="Unassembled WGS sequence"/>
</dbReference>
<dbReference type="InterPro" id="IPR011249">
    <property type="entry name" value="Metalloenz_LuxS/M16"/>
</dbReference>
<evidence type="ECO:0000256" key="2">
    <source>
        <dbReference type="ARBA" id="ARBA00007311"/>
    </source>
</evidence>
<name>A0A239ZZW2_CLOCO</name>
<dbReference type="OrthoDB" id="9788129at2"/>
<dbReference type="PANTHER" id="PTHR35799">
    <property type="entry name" value="S-RIBOSYLHOMOCYSTEINE LYASE"/>
    <property type="match status" value="1"/>
</dbReference>
<feature type="binding site" evidence="14">
    <location>
        <position position="54"/>
    </location>
    <ligand>
        <name>Fe cation</name>
        <dbReference type="ChEBI" id="CHEBI:24875"/>
    </ligand>
</feature>
<comment type="function">
    <text evidence="11 14">Involved in the synthesis of autoinducer 2 (AI-2) which is secreted by bacteria and is used to communicate both the cell density and the metabolic potential of the environment. The regulation of gene expression in response to changes in cell density is called quorum sensing. Catalyzes the transformation of S-ribosylhomocysteine (RHC) to homocysteine (HC) and 4,5-dihydroxy-2,3-pentadione (DPD).</text>
</comment>
<evidence type="ECO:0000256" key="12">
    <source>
        <dbReference type="ARBA" id="ARBA00030600"/>
    </source>
</evidence>
<dbReference type="Gene3D" id="3.30.1360.80">
    <property type="entry name" value="S-ribosylhomocysteinase (LuxS)"/>
    <property type="match status" value="1"/>
</dbReference>
<evidence type="ECO:0000256" key="8">
    <source>
        <dbReference type="ARBA" id="ARBA00022929"/>
    </source>
</evidence>
<evidence type="ECO:0000313" key="15">
    <source>
        <dbReference type="EMBL" id="NOH14949.1"/>
    </source>
</evidence>
<dbReference type="InterPro" id="IPR003815">
    <property type="entry name" value="S-ribosylhomocysteinase"/>
</dbReference>
<dbReference type="GO" id="GO:0005506">
    <property type="term" value="F:iron ion binding"/>
    <property type="evidence" value="ECO:0007669"/>
    <property type="project" value="InterPro"/>
</dbReference>
<evidence type="ECO:0000256" key="11">
    <source>
        <dbReference type="ARBA" id="ARBA00024654"/>
    </source>
</evidence>
<keyword evidence="18" id="KW-1185">Reference proteome</keyword>
<dbReference type="EMBL" id="JABFIF010000001">
    <property type="protein sequence ID" value="NOH14949.1"/>
    <property type="molecule type" value="Genomic_DNA"/>
</dbReference>
<evidence type="ECO:0000256" key="5">
    <source>
        <dbReference type="ARBA" id="ARBA00015130"/>
    </source>
</evidence>
<dbReference type="STRING" id="1494.SAMN05216497_1366"/>
<dbReference type="AlphaFoldDB" id="A0A239ZZW2"/>
<accession>A0A239ZZW2</accession>
<dbReference type="GO" id="GO:0043768">
    <property type="term" value="F:S-ribosylhomocysteine lyase activity"/>
    <property type="evidence" value="ECO:0007669"/>
    <property type="project" value="UniProtKB-UniRule"/>
</dbReference>
<evidence type="ECO:0000313" key="18">
    <source>
        <dbReference type="Proteomes" id="UP000198811"/>
    </source>
</evidence>
<evidence type="ECO:0000256" key="9">
    <source>
        <dbReference type="ARBA" id="ARBA00023004"/>
    </source>
</evidence>
<keyword evidence="9 14" id="KW-0408">Iron</keyword>
<evidence type="ECO:0000313" key="16">
    <source>
        <dbReference type="EMBL" id="SDL44186.1"/>
    </source>
</evidence>
<evidence type="ECO:0000256" key="13">
    <source>
        <dbReference type="ARBA" id="ARBA00031777"/>
    </source>
</evidence>
<dbReference type="PANTHER" id="PTHR35799:SF1">
    <property type="entry name" value="S-RIBOSYLHOMOCYSTEINE LYASE"/>
    <property type="match status" value="1"/>
</dbReference>
<evidence type="ECO:0000256" key="10">
    <source>
        <dbReference type="ARBA" id="ARBA00023239"/>
    </source>
</evidence>
<comment type="cofactor">
    <cofactor evidence="14">
        <name>Fe cation</name>
        <dbReference type="ChEBI" id="CHEBI:24875"/>
    </cofactor>
    <text evidence="14">Binds 1 Fe cation per subunit.</text>
</comment>
<feature type="binding site" evidence="14">
    <location>
        <position position="58"/>
    </location>
    <ligand>
        <name>Fe cation</name>
        <dbReference type="ChEBI" id="CHEBI:24875"/>
    </ligand>
</feature>
<dbReference type="Proteomes" id="UP000198811">
    <property type="component" value="Unassembled WGS sequence"/>
</dbReference>
<keyword evidence="6 14" id="KW-0673">Quorum sensing</keyword>
<dbReference type="Pfam" id="PF02664">
    <property type="entry name" value="LuxS"/>
    <property type="match status" value="1"/>
</dbReference>
<sequence length="151" mass="17341">MKKVESFELDHRNVIAPYVRKAAIEKGELGDIVSKFDLRLVQPNEEEIPTAAMHTLEHLLATYLREELKGLIDISPMGCRTGFYLIIWGNREPKEIRDALKNSLEKVINTTKVPATNEIQCGNYRDHSLFAAIEYAKKILSKDIRIDFLKK</sequence>
<dbReference type="NCBIfam" id="NF002606">
    <property type="entry name" value="PRK02260.2-4"/>
    <property type="match status" value="1"/>
</dbReference>
<dbReference type="EC" id="4.4.1.21" evidence="4 14"/>
<protein>
    <recommendedName>
        <fullName evidence="5 14">S-ribosylhomocysteine lyase</fullName>
        <ecNumber evidence="4 14">4.4.1.21</ecNumber>
    </recommendedName>
    <alternativeName>
        <fullName evidence="12 14">AI-2 synthesis protein</fullName>
    </alternativeName>
    <alternativeName>
        <fullName evidence="13 14">Autoinducer-2 production protein LuxS</fullName>
    </alternativeName>
</protein>
<dbReference type="EMBL" id="UAWC01000001">
    <property type="protein sequence ID" value="SQB33305.1"/>
    <property type="molecule type" value="Genomic_DNA"/>
</dbReference>
<dbReference type="EMBL" id="FNGL01000036">
    <property type="protein sequence ID" value="SDL44186.1"/>
    <property type="molecule type" value="Genomic_DNA"/>
</dbReference>
<dbReference type="RefSeq" id="WP_089868075.1">
    <property type="nucleotide sequence ID" value="NZ_FNGL01000036.1"/>
</dbReference>
<dbReference type="GeneID" id="70577062"/>
<keyword evidence="7 14" id="KW-0479">Metal-binding</keyword>
<dbReference type="SUPFAM" id="SSF63411">
    <property type="entry name" value="LuxS/MPP-like metallohydrolase"/>
    <property type="match status" value="1"/>
</dbReference>
<dbReference type="PRINTS" id="PR01487">
    <property type="entry name" value="LUXSPROTEIN"/>
</dbReference>
<evidence type="ECO:0000256" key="1">
    <source>
        <dbReference type="ARBA" id="ARBA00000297"/>
    </source>
</evidence>
<evidence type="ECO:0000313" key="20">
    <source>
        <dbReference type="Proteomes" id="UP000528432"/>
    </source>
</evidence>
<evidence type="ECO:0000256" key="6">
    <source>
        <dbReference type="ARBA" id="ARBA00022654"/>
    </source>
</evidence>